<gene>
    <name evidence="2" type="ORF">PLEPLA_LOCUS24032</name>
</gene>
<reference evidence="2" key="1">
    <citation type="submission" date="2020-03" db="EMBL/GenBank/DDBJ databases">
        <authorList>
            <person name="Weist P."/>
        </authorList>
    </citation>
    <scope>NUCLEOTIDE SEQUENCE</scope>
</reference>
<sequence length="428" mass="48813">MSHWTEDDSAGLKQVEDVFCCETCCCSGSRDRSPLRTEQRDEGLDVSRVMSRSEGVDARTGEDIRLPVVTVTPTKTASCRVVAHQSRGCQPPARVIIYITALQRKHNRCRRWKNQTPENNRSNMFLSLLQQRGRTATGEGTKPVETQQLLLLLRSLTSTCRTLWSCHRSVSQDPSDLLSVRPELELELASSARSRSSFRYKSADESGELHLLVRVHENNSVLQVENNVAESSPFVTHLKKQQDIEESPRLSEITSSSSTCQLLFFILSVRDLTCAEQRRYRTRLLAKRKKRRKSKKRKKGRKRKKRKKRKKRMKRKKRRKKRRKRRKLSRETMKPEGGKIGPHVAVVLNVAGRQGRGGRAEREEEEGRGDSSRVTGVHQASRKQPAARGFHQKRREHFVIGKADEGASQRETLSCSVKASQLGPCLIA</sequence>
<proteinExistence type="predicted"/>
<organism evidence="2 3">
    <name type="scientific">Pleuronectes platessa</name>
    <name type="common">European plaice</name>
    <dbReference type="NCBI Taxonomy" id="8262"/>
    <lineage>
        <taxon>Eukaryota</taxon>
        <taxon>Metazoa</taxon>
        <taxon>Chordata</taxon>
        <taxon>Craniata</taxon>
        <taxon>Vertebrata</taxon>
        <taxon>Euteleostomi</taxon>
        <taxon>Actinopterygii</taxon>
        <taxon>Neopterygii</taxon>
        <taxon>Teleostei</taxon>
        <taxon>Neoteleostei</taxon>
        <taxon>Acanthomorphata</taxon>
        <taxon>Carangaria</taxon>
        <taxon>Pleuronectiformes</taxon>
        <taxon>Pleuronectoidei</taxon>
        <taxon>Pleuronectidae</taxon>
        <taxon>Pleuronectes</taxon>
    </lineage>
</organism>
<keyword evidence="3" id="KW-1185">Reference proteome</keyword>
<evidence type="ECO:0000313" key="3">
    <source>
        <dbReference type="Proteomes" id="UP001153269"/>
    </source>
</evidence>
<dbReference type="AlphaFoldDB" id="A0A9N7YS42"/>
<accession>A0A9N7YS42</accession>
<feature type="compositionally biased region" description="Basic residues" evidence="1">
    <location>
        <begin position="286"/>
        <end position="328"/>
    </location>
</feature>
<protein>
    <submittedName>
        <fullName evidence="2">Uncharacterized protein</fullName>
    </submittedName>
</protein>
<evidence type="ECO:0000256" key="1">
    <source>
        <dbReference type="SAM" id="MobiDB-lite"/>
    </source>
</evidence>
<dbReference type="Proteomes" id="UP001153269">
    <property type="component" value="Unassembled WGS sequence"/>
</dbReference>
<comment type="caution">
    <text evidence="2">The sequence shown here is derived from an EMBL/GenBank/DDBJ whole genome shotgun (WGS) entry which is preliminary data.</text>
</comment>
<feature type="region of interest" description="Disordered" evidence="1">
    <location>
        <begin position="27"/>
        <end position="46"/>
    </location>
</feature>
<name>A0A9N7YS42_PLEPL</name>
<dbReference type="EMBL" id="CADEAL010001845">
    <property type="protein sequence ID" value="CAB1436018.1"/>
    <property type="molecule type" value="Genomic_DNA"/>
</dbReference>
<feature type="compositionally biased region" description="Basic and acidic residues" evidence="1">
    <location>
        <begin position="29"/>
        <end position="45"/>
    </location>
</feature>
<feature type="region of interest" description="Disordered" evidence="1">
    <location>
        <begin position="286"/>
        <end position="393"/>
    </location>
</feature>
<evidence type="ECO:0000313" key="2">
    <source>
        <dbReference type="EMBL" id="CAB1436018.1"/>
    </source>
</evidence>